<dbReference type="OrthoDB" id="10364033at2759"/>
<accession>A0A8E0RYV2</accession>
<protein>
    <submittedName>
        <fullName evidence="1">Uncharacterized protein</fullName>
    </submittedName>
</protein>
<evidence type="ECO:0000313" key="1">
    <source>
        <dbReference type="EMBL" id="KAA0195847.1"/>
    </source>
</evidence>
<proteinExistence type="predicted"/>
<comment type="caution">
    <text evidence="1">The sequence shown here is derived from an EMBL/GenBank/DDBJ whole genome shotgun (WGS) entry which is preliminary data.</text>
</comment>
<gene>
    <name evidence="1" type="ORF">FBUS_03717</name>
</gene>
<dbReference type="Proteomes" id="UP000728185">
    <property type="component" value="Unassembled WGS sequence"/>
</dbReference>
<name>A0A8E0RYV2_9TREM</name>
<organism evidence="1 2">
    <name type="scientific">Fasciolopsis buskii</name>
    <dbReference type="NCBI Taxonomy" id="27845"/>
    <lineage>
        <taxon>Eukaryota</taxon>
        <taxon>Metazoa</taxon>
        <taxon>Spiralia</taxon>
        <taxon>Lophotrochozoa</taxon>
        <taxon>Platyhelminthes</taxon>
        <taxon>Trematoda</taxon>
        <taxon>Digenea</taxon>
        <taxon>Plagiorchiida</taxon>
        <taxon>Echinostomata</taxon>
        <taxon>Echinostomatoidea</taxon>
        <taxon>Fasciolidae</taxon>
        <taxon>Fasciolopsis</taxon>
    </lineage>
</organism>
<dbReference type="EMBL" id="LUCM01003414">
    <property type="protein sequence ID" value="KAA0195847.1"/>
    <property type="molecule type" value="Genomic_DNA"/>
</dbReference>
<keyword evidence="2" id="KW-1185">Reference proteome</keyword>
<reference evidence="1" key="1">
    <citation type="submission" date="2019-05" db="EMBL/GenBank/DDBJ databases">
        <title>Annotation for the trematode Fasciolopsis buski.</title>
        <authorList>
            <person name="Choi Y.-J."/>
        </authorList>
    </citation>
    <scope>NUCLEOTIDE SEQUENCE</scope>
    <source>
        <strain evidence="1">HT</strain>
        <tissue evidence="1">Whole worm</tissue>
    </source>
</reference>
<dbReference type="AlphaFoldDB" id="A0A8E0RYV2"/>
<sequence length="197" mass="21864">MLSGRPAEQPDTVHWTPNIPTLIAWSGRTIQQWPVYIHELLANYPETDGAQEQDADNPSLALVIATLPLIRTSALTYSGTLGYLVGCIHRAISPRPPVFTVQSRARRKQLAAWSPSEVAAEHDVLVGLECLLSALPQLYINPNDHLHYGQYLTQFPTDDPYTSVRPQEPAAVHYHQLLCASVLTDAYLFLTEGVLAR</sequence>
<evidence type="ECO:0000313" key="2">
    <source>
        <dbReference type="Proteomes" id="UP000728185"/>
    </source>
</evidence>